<feature type="compositionally biased region" description="Low complexity" evidence="2">
    <location>
        <begin position="13"/>
        <end position="30"/>
    </location>
</feature>
<feature type="domain" description="VTT" evidence="4">
    <location>
        <begin position="101"/>
        <end position="216"/>
    </location>
</feature>
<evidence type="ECO:0000256" key="3">
    <source>
        <dbReference type="SAM" id="Phobius"/>
    </source>
</evidence>
<sequence>MEEHANERDTAEAVEAAEAAGAAGAAAPTEPAEKEWWEEEGLPWNGKPTKADYWCLAWFGFVGIFGLAMIPLRAWLLGLHPPVLLALTGSRVGAASTGALAAVGEAPHWLIYLLIGSLVNIKFDWIYWWAGKLWGRGILDVQAANSKRAAKNIARVEGWAIKLGWIGIFLAYVPIPLPIAFVVFVFMGISGMPLWKFMVLNFISKTLWSFLYLGLGWWIGEPVVDVLDQYAKVANWVAIALLVVVFIGIFRNQSKKKGPAVEAVGNELEAGK</sequence>
<protein>
    <submittedName>
        <fullName evidence="5">DedA family protein</fullName>
    </submittedName>
</protein>
<dbReference type="PANTHER" id="PTHR42709">
    <property type="entry name" value="ALKALINE PHOSPHATASE LIKE PROTEIN"/>
    <property type="match status" value="1"/>
</dbReference>
<feature type="compositionally biased region" description="Basic and acidic residues" evidence="2">
    <location>
        <begin position="1"/>
        <end position="11"/>
    </location>
</feature>
<feature type="transmembrane region" description="Helical" evidence="3">
    <location>
        <begin position="110"/>
        <end position="130"/>
    </location>
</feature>
<dbReference type="PANTHER" id="PTHR42709:SF11">
    <property type="entry name" value="DEDA FAMILY PROTEIN"/>
    <property type="match status" value="1"/>
</dbReference>
<dbReference type="Pfam" id="PF09335">
    <property type="entry name" value="VTT_dom"/>
    <property type="match status" value="1"/>
</dbReference>
<dbReference type="InterPro" id="IPR032816">
    <property type="entry name" value="VTT_dom"/>
</dbReference>
<dbReference type="AlphaFoldDB" id="A0AAP7CDJ6"/>
<evidence type="ECO:0000259" key="4">
    <source>
        <dbReference type="Pfam" id="PF09335"/>
    </source>
</evidence>
<feature type="transmembrane region" description="Helical" evidence="3">
    <location>
        <begin position="231"/>
        <end position="250"/>
    </location>
</feature>
<evidence type="ECO:0000313" key="5">
    <source>
        <dbReference type="EMBL" id="NJJ04533.1"/>
    </source>
</evidence>
<feature type="transmembrane region" description="Helical" evidence="3">
    <location>
        <begin position="165"/>
        <end position="187"/>
    </location>
</feature>
<dbReference type="RefSeq" id="WP_167617081.1">
    <property type="nucleotide sequence ID" value="NZ_JAAUVV010000019.1"/>
</dbReference>
<keyword evidence="3" id="KW-0812">Transmembrane</keyword>
<dbReference type="InterPro" id="IPR051311">
    <property type="entry name" value="DedA_domain"/>
</dbReference>
<gene>
    <name evidence="5" type="ORF">HC138_09270</name>
</gene>
<evidence type="ECO:0000256" key="2">
    <source>
        <dbReference type="SAM" id="MobiDB-lite"/>
    </source>
</evidence>
<evidence type="ECO:0000256" key="1">
    <source>
        <dbReference type="ARBA" id="ARBA00010792"/>
    </source>
</evidence>
<keyword evidence="3" id="KW-1133">Transmembrane helix</keyword>
<reference evidence="5 6" key="1">
    <citation type="submission" date="2020-03" db="EMBL/GenBank/DDBJ databases">
        <title>Draft genome sequences of bacterial isolates from the female urobiome.</title>
        <authorList>
            <person name="Miller-Ensminger T."/>
            <person name="Wolfe A.J."/>
            <person name="Putonti C."/>
        </authorList>
    </citation>
    <scope>NUCLEOTIDE SEQUENCE [LARGE SCALE GENOMIC DNA]</scope>
    <source>
        <strain evidence="5 6">UMB8490</strain>
    </source>
</reference>
<feature type="transmembrane region" description="Helical" evidence="3">
    <location>
        <begin position="53"/>
        <end position="76"/>
    </location>
</feature>
<organism evidence="5 6">
    <name type="scientific">Corynebacterium coyleae</name>
    <dbReference type="NCBI Taxonomy" id="53374"/>
    <lineage>
        <taxon>Bacteria</taxon>
        <taxon>Bacillati</taxon>
        <taxon>Actinomycetota</taxon>
        <taxon>Actinomycetes</taxon>
        <taxon>Mycobacteriales</taxon>
        <taxon>Corynebacteriaceae</taxon>
        <taxon>Corynebacterium</taxon>
    </lineage>
</organism>
<comment type="similarity">
    <text evidence="1">Belongs to the DedA family.</text>
</comment>
<dbReference type="GO" id="GO:0005886">
    <property type="term" value="C:plasma membrane"/>
    <property type="evidence" value="ECO:0007669"/>
    <property type="project" value="TreeGrafter"/>
</dbReference>
<feature type="transmembrane region" description="Helical" evidence="3">
    <location>
        <begin position="82"/>
        <end position="103"/>
    </location>
</feature>
<proteinExistence type="inferred from homology"/>
<feature type="region of interest" description="Disordered" evidence="2">
    <location>
        <begin position="1"/>
        <end position="37"/>
    </location>
</feature>
<accession>A0AAP7CDJ6</accession>
<feature type="transmembrane region" description="Helical" evidence="3">
    <location>
        <begin position="199"/>
        <end position="219"/>
    </location>
</feature>
<keyword evidence="3" id="KW-0472">Membrane</keyword>
<comment type="caution">
    <text evidence="5">The sequence shown here is derived from an EMBL/GenBank/DDBJ whole genome shotgun (WGS) entry which is preliminary data.</text>
</comment>
<evidence type="ECO:0000313" key="6">
    <source>
        <dbReference type="Proteomes" id="UP000591626"/>
    </source>
</evidence>
<name>A0AAP7CDJ6_9CORY</name>
<dbReference type="Proteomes" id="UP000591626">
    <property type="component" value="Unassembled WGS sequence"/>
</dbReference>
<dbReference type="EMBL" id="JAAUVV010000019">
    <property type="protein sequence ID" value="NJJ04533.1"/>
    <property type="molecule type" value="Genomic_DNA"/>
</dbReference>